<name>A0A8H5H9A6_9AGAR</name>
<dbReference type="AlphaFoldDB" id="A0A8H5H9A6"/>
<evidence type="ECO:0000313" key="2">
    <source>
        <dbReference type="EMBL" id="KAF5378985.1"/>
    </source>
</evidence>
<feature type="compositionally biased region" description="Low complexity" evidence="1">
    <location>
        <begin position="169"/>
        <end position="180"/>
    </location>
</feature>
<dbReference type="EMBL" id="JAACJN010000072">
    <property type="protein sequence ID" value="KAF5378985.1"/>
    <property type="molecule type" value="Genomic_DNA"/>
</dbReference>
<feature type="region of interest" description="Disordered" evidence="1">
    <location>
        <begin position="194"/>
        <end position="218"/>
    </location>
</feature>
<keyword evidence="3" id="KW-1185">Reference proteome</keyword>
<accession>A0A8H5H9A6</accession>
<proteinExistence type="predicted"/>
<feature type="compositionally biased region" description="Polar residues" evidence="1">
    <location>
        <begin position="43"/>
        <end position="53"/>
    </location>
</feature>
<protein>
    <submittedName>
        <fullName evidence="2">Uncharacterized protein</fullName>
    </submittedName>
</protein>
<feature type="region of interest" description="Disordered" evidence="1">
    <location>
        <begin position="20"/>
        <end position="82"/>
    </location>
</feature>
<evidence type="ECO:0000256" key="1">
    <source>
        <dbReference type="SAM" id="MobiDB-lite"/>
    </source>
</evidence>
<evidence type="ECO:0000313" key="3">
    <source>
        <dbReference type="Proteomes" id="UP000518752"/>
    </source>
</evidence>
<sequence length="472" mass="51634">MPIPLSLRRYLCADLTKAPTTDRGLTKDTKNTNTNMNHGAYRPSSTESSPAFAQSQLQSSESLLKCTSSSSSHPIPSTPPLRRKKSHFVLHMSAPPQTKTHPSAPSQDIRQRHQSQPALHSDEGFTSAQSLRVPITDIRRPRHAYSRSEPPQHPLGHPNRPYYTALRKGMSPGSFSSSSMPPVDIFSTPSAAAPPLHSSTLSSVSSSPSRAPSPSLTSSSAFCHPYPYPYPYSYPNYPPTSFSDDTHGHSTALDDGSLAGSNPFEFGLGLRSWPSPPSLPASSADEPTTIIFSAISPEKRRKSGSVDLSSFKLKTKFSLRRHNLVSSVSSTSTSPSLLTSTSMITPITPLSPPTSPPTVFSKSDETMIRLALAREVRSHHARGGGIGNENGMVNDDEVLARADAEKFVYHGREKSMSMSMMMMKMKMRVKRLSRELKETFGVWACSPSTLDACVQVFEYEPICIINEYLYNT</sequence>
<reference evidence="2 3" key="1">
    <citation type="journal article" date="2020" name="ISME J.">
        <title>Uncovering the hidden diversity of litter-decomposition mechanisms in mushroom-forming fungi.</title>
        <authorList>
            <person name="Floudas D."/>
            <person name="Bentzer J."/>
            <person name="Ahren D."/>
            <person name="Johansson T."/>
            <person name="Persson P."/>
            <person name="Tunlid A."/>
        </authorList>
    </citation>
    <scope>NUCLEOTIDE SEQUENCE [LARGE SCALE GENOMIC DNA]</scope>
    <source>
        <strain evidence="2 3">CBS 406.79</strain>
    </source>
</reference>
<feature type="compositionally biased region" description="Low complexity" evidence="1">
    <location>
        <begin position="54"/>
        <end position="75"/>
    </location>
</feature>
<dbReference type="OrthoDB" id="2687560at2759"/>
<comment type="caution">
    <text evidence="2">The sequence shown here is derived from an EMBL/GenBank/DDBJ whole genome shotgun (WGS) entry which is preliminary data.</text>
</comment>
<dbReference type="Proteomes" id="UP000518752">
    <property type="component" value="Unassembled WGS sequence"/>
</dbReference>
<organism evidence="2 3">
    <name type="scientific">Collybiopsis confluens</name>
    <dbReference type="NCBI Taxonomy" id="2823264"/>
    <lineage>
        <taxon>Eukaryota</taxon>
        <taxon>Fungi</taxon>
        <taxon>Dikarya</taxon>
        <taxon>Basidiomycota</taxon>
        <taxon>Agaricomycotina</taxon>
        <taxon>Agaricomycetes</taxon>
        <taxon>Agaricomycetidae</taxon>
        <taxon>Agaricales</taxon>
        <taxon>Marasmiineae</taxon>
        <taxon>Omphalotaceae</taxon>
        <taxon>Collybiopsis</taxon>
    </lineage>
</organism>
<feature type="compositionally biased region" description="Polar residues" evidence="1">
    <location>
        <begin position="95"/>
        <end position="130"/>
    </location>
</feature>
<gene>
    <name evidence="2" type="ORF">D9757_009112</name>
</gene>
<feature type="region of interest" description="Disordered" evidence="1">
    <location>
        <begin position="94"/>
        <end position="180"/>
    </location>
</feature>